<organism evidence="6 7">
    <name type="scientific">Quercus suber</name>
    <name type="common">Cork oak</name>
    <dbReference type="NCBI Taxonomy" id="58331"/>
    <lineage>
        <taxon>Eukaryota</taxon>
        <taxon>Viridiplantae</taxon>
        <taxon>Streptophyta</taxon>
        <taxon>Embryophyta</taxon>
        <taxon>Tracheophyta</taxon>
        <taxon>Spermatophyta</taxon>
        <taxon>Magnoliopsida</taxon>
        <taxon>eudicotyledons</taxon>
        <taxon>Gunneridae</taxon>
        <taxon>Pentapetalae</taxon>
        <taxon>rosids</taxon>
        <taxon>fabids</taxon>
        <taxon>Fagales</taxon>
        <taxon>Fagaceae</taxon>
        <taxon>Quercus</taxon>
    </lineage>
</organism>
<proteinExistence type="predicted"/>
<dbReference type="GO" id="GO:0098542">
    <property type="term" value="P:defense response to other organism"/>
    <property type="evidence" value="ECO:0007669"/>
    <property type="project" value="TreeGrafter"/>
</dbReference>
<keyword evidence="1" id="KW-0677">Repeat</keyword>
<dbReference type="AlphaFoldDB" id="A0AAW0KS16"/>
<dbReference type="InterPro" id="IPR044974">
    <property type="entry name" value="Disease_R_plants"/>
</dbReference>
<feature type="compositionally biased region" description="Low complexity" evidence="3">
    <location>
        <begin position="160"/>
        <end position="176"/>
    </location>
</feature>
<feature type="region of interest" description="Disordered" evidence="3">
    <location>
        <begin position="160"/>
        <end position="183"/>
    </location>
</feature>
<dbReference type="EMBL" id="PKMF04000235">
    <property type="protein sequence ID" value="KAK7841750.1"/>
    <property type="molecule type" value="Genomic_DNA"/>
</dbReference>
<feature type="region of interest" description="Disordered" evidence="3">
    <location>
        <begin position="54"/>
        <end position="79"/>
    </location>
</feature>
<keyword evidence="7" id="KW-1185">Reference proteome</keyword>
<evidence type="ECO:0000256" key="3">
    <source>
        <dbReference type="SAM" id="MobiDB-lite"/>
    </source>
</evidence>
<comment type="caution">
    <text evidence="6">The sequence shown here is derived from an EMBL/GenBank/DDBJ whole genome shotgun (WGS) entry which is preliminary data.</text>
</comment>
<evidence type="ECO:0000256" key="1">
    <source>
        <dbReference type="ARBA" id="ARBA00022737"/>
    </source>
</evidence>
<protein>
    <submittedName>
        <fullName evidence="6">Disease resistance rpp13-like protein 4</fullName>
    </submittedName>
</protein>
<dbReference type="SUPFAM" id="SSF52047">
    <property type="entry name" value="RNI-like"/>
    <property type="match status" value="1"/>
</dbReference>
<feature type="domain" description="Disease resistance R13L4/SHOC-2-like LRR" evidence="5">
    <location>
        <begin position="365"/>
        <end position="576"/>
    </location>
</feature>
<evidence type="ECO:0000313" key="7">
    <source>
        <dbReference type="Proteomes" id="UP000237347"/>
    </source>
</evidence>
<accession>A0AAW0KS16</accession>
<name>A0AAW0KS16_QUESU</name>
<dbReference type="PANTHER" id="PTHR23155">
    <property type="entry name" value="DISEASE RESISTANCE PROTEIN RP"/>
    <property type="match status" value="1"/>
</dbReference>
<dbReference type="FunFam" id="1.10.10.10:FF:000322">
    <property type="entry name" value="Probable disease resistance protein At1g63360"/>
    <property type="match status" value="1"/>
</dbReference>
<dbReference type="InterPro" id="IPR036388">
    <property type="entry name" value="WH-like_DNA-bd_sf"/>
</dbReference>
<dbReference type="Proteomes" id="UP000237347">
    <property type="component" value="Unassembled WGS sequence"/>
</dbReference>
<dbReference type="InterPro" id="IPR058922">
    <property type="entry name" value="WHD_DRP"/>
</dbReference>
<gene>
    <name evidence="6" type="primary">RPP13L4_0</name>
    <name evidence="6" type="ORF">CFP56_015012</name>
</gene>
<evidence type="ECO:0000256" key="2">
    <source>
        <dbReference type="ARBA" id="ARBA00022821"/>
    </source>
</evidence>
<reference evidence="6 7" key="1">
    <citation type="journal article" date="2018" name="Sci. Data">
        <title>The draft genome sequence of cork oak.</title>
        <authorList>
            <person name="Ramos A.M."/>
            <person name="Usie A."/>
            <person name="Barbosa P."/>
            <person name="Barros P.M."/>
            <person name="Capote T."/>
            <person name="Chaves I."/>
            <person name="Simoes F."/>
            <person name="Abreu I."/>
            <person name="Carrasquinho I."/>
            <person name="Faro C."/>
            <person name="Guimaraes J.B."/>
            <person name="Mendonca D."/>
            <person name="Nobrega F."/>
            <person name="Rodrigues L."/>
            <person name="Saibo N.J.M."/>
            <person name="Varela M.C."/>
            <person name="Egas C."/>
            <person name="Matos J."/>
            <person name="Miguel C.M."/>
            <person name="Oliveira M.M."/>
            <person name="Ricardo C.P."/>
            <person name="Goncalves S."/>
        </authorList>
    </citation>
    <scope>NUCLEOTIDE SEQUENCE [LARGE SCALE GENOMIC DNA]</scope>
    <source>
        <strain evidence="7">cv. HL8</strain>
    </source>
</reference>
<keyword evidence="2" id="KW-0611">Plant defense</keyword>
<dbReference type="Gene3D" id="3.80.10.10">
    <property type="entry name" value="Ribonuclease Inhibitor"/>
    <property type="match status" value="2"/>
</dbReference>
<evidence type="ECO:0000259" key="5">
    <source>
        <dbReference type="Pfam" id="PF23598"/>
    </source>
</evidence>
<evidence type="ECO:0000259" key="4">
    <source>
        <dbReference type="Pfam" id="PF23559"/>
    </source>
</evidence>
<dbReference type="Pfam" id="PF23559">
    <property type="entry name" value="WHD_DRP"/>
    <property type="match status" value="1"/>
</dbReference>
<dbReference type="Gene3D" id="1.10.10.10">
    <property type="entry name" value="Winged helix-like DNA-binding domain superfamily/Winged helix DNA-binding domain"/>
    <property type="match status" value="1"/>
</dbReference>
<dbReference type="Pfam" id="PF23598">
    <property type="entry name" value="LRR_14"/>
    <property type="match status" value="1"/>
</dbReference>
<evidence type="ECO:0000313" key="6">
    <source>
        <dbReference type="EMBL" id="KAK7841750.1"/>
    </source>
</evidence>
<dbReference type="InterPro" id="IPR055414">
    <property type="entry name" value="LRR_R13L4/SHOC2-like"/>
</dbReference>
<dbReference type="InterPro" id="IPR032675">
    <property type="entry name" value="LRR_dom_sf"/>
</dbReference>
<sequence length="706" mass="81041">MSRHTSSTSSFESPYVSLDLLAYINSGKKTPFHVFNDVVMPEFQCHLSKLKQLLPPKDMNGTQDNTSRTEIDEEEDSNCNGSHAIVEEIQKDLDYINKACHKLKDSADRVDEEIQRLILQRLDDAFRERTEEAQENSPRINKLKRTKDVVSMLKNQICSSPQLSSDSLSLQHSSPSMRPDKQPEVNIDNQKITKSLTFKRIEEVYNGLDEKQKKCLLCFSVFPENETIKKKVLIHWWVGEEFIESLNSDGKTAEETGNEYFKEFIREGIIKPVPKKRRQNSENCQIDPSIRDALIKLAKEHRFVSFDSKGNPTADFSSSPRVCLVKTEEGSSLRDFTYIYHHLKHEDIQTLFNVNEPQLNFRVDRFSKMKNLQVLQLGRWKASARQLVEVEDTEFLKGLKKMKKLRYVSLRGISRITELPNSICELSSLRILNLNGCDNLEKLPDGIGSLKQLTHLDMSECFLISHMPKGLASLLELQVLKGFVIGEQSPSGLYCMLADLARLKHLRKLSIHVDRTSLEAEKELNSLPRFRKLQSLSVAWSSIYNASPSTSTNVAFARFQRMLSRENSMKALAKIPRILSREKSMPTTPGSTSQPVDLHKLGLQYFHGSKMPDWLNLLKLENLKKLYIRGGELSDLRLTEDQEDHSWAVKCLRLKSLSKLEMDWPKLQQLFPKLNYVEKVDCPQLSSFPCDDNGEWIWNAANTEQA</sequence>
<feature type="domain" description="Disease resistance protein winged helix" evidence="4">
    <location>
        <begin position="221"/>
        <end position="292"/>
    </location>
</feature>
<dbReference type="PANTHER" id="PTHR23155:SF1076">
    <property type="entry name" value="LEUCINE-RICH REPEAT (LRR) FAMILY PROTEIN-RELATED"/>
    <property type="match status" value="1"/>
</dbReference>